<evidence type="ECO:0000259" key="4">
    <source>
        <dbReference type="Pfam" id="PF03281"/>
    </source>
</evidence>
<dbReference type="PANTHER" id="PTHR10656:SF35">
    <property type="entry name" value="CYCLIC GMP-AMP SYNTHASE"/>
    <property type="match status" value="1"/>
</dbReference>
<dbReference type="Pfam" id="PF03281">
    <property type="entry name" value="Mab-21"/>
    <property type="match status" value="1"/>
</dbReference>
<dbReference type="GO" id="GO:0061501">
    <property type="term" value="F:2',3'-cyclic GMP-AMP synthase activity"/>
    <property type="evidence" value="ECO:0007669"/>
    <property type="project" value="TreeGrafter"/>
</dbReference>
<keyword evidence="6" id="KW-1185">Reference proteome</keyword>
<name>A0A1S3M2Y9_SALSA</name>
<dbReference type="GO" id="GO:0071360">
    <property type="term" value="P:cellular response to exogenous dsRNA"/>
    <property type="evidence" value="ECO:0007669"/>
    <property type="project" value="TreeGrafter"/>
</dbReference>
<keyword evidence="3" id="KW-0472">Membrane</keyword>
<dbReference type="GO" id="GO:0038001">
    <property type="term" value="P:paracrine signaling"/>
    <property type="evidence" value="ECO:0007669"/>
    <property type="project" value="TreeGrafter"/>
</dbReference>
<feature type="transmembrane region" description="Helical" evidence="3">
    <location>
        <begin position="541"/>
        <end position="560"/>
    </location>
</feature>
<feature type="domain" description="Mab-21-like nucleotidyltransferase" evidence="4">
    <location>
        <begin position="173"/>
        <end position="365"/>
    </location>
</feature>
<dbReference type="GO" id="GO:0006974">
    <property type="term" value="P:DNA damage response"/>
    <property type="evidence" value="ECO:0007669"/>
    <property type="project" value="TreeGrafter"/>
</dbReference>
<gene>
    <name evidence="7 8" type="primary">LOC106570029</name>
</gene>
<dbReference type="GeneID" id="106570029"/>
<dbReference type="GO" id="GO:0003690">
    <property type="term" value="F:double-stranded DNA binding"/>
    <property type="evidence" value="ECO:0007669"/>
    <property type="project" value="TreeGrafter"/>
</dbReference>
<dbReference type="KEGG" id="sasa:106570029"/>
<dbReference type="InterPro" id="IPR046903">
    <property type="entry name" value="Mab-21-like_nuc_Trfase"/>
</dbReference>
<comment type="similarity">
    <text evidence="1">Belongs to the mab-21 family.</text>
</comment>
<dbReference type="GO" id="GO:0005829">
    <property type="term" value="C:cytosol"/>
    <property type="evidence" value="ECO:0007669"/>
    <property type="project" value="TreeGrafter"/>
</dbReference>
<feature type="compositionally biased region" description="Low complexity" evidence="2">
    <location>
        <begin position="1"/>
        <end position="23"/>
    </location>
</feature>
<dbReference type="Pfam" id="PF20266">
    <property type="entry name" value="Mab-21_C"/>
    <property type="match status" value="1"/>
</dbReference>
<evidence type="ECO:0000313" key="6">
    <source>
        <dbReference type="Proteomes" id="UP001652741"/>
    </source>
</evidence>
<dbReference type="SMART" id="SM01265">
    <property type="entry name" value="Mab-21"/>
    <property type="match status" value="1"/>
</dbReference>
<dbReference type="GO" id="GO:0003682">
    <property type="term" value="F:chromatin binding"/>
    <property type="evidence" value="ECO:0007669"/>
    <property type="project" value="TreeGrafter"/>
</dbReference>
<sequence>MNRSTPQRRLSSRRQSSVPSTPSGEHQTTPSRALRRTPSTPIDLQPSLGREAEEGGFLDGDGGSPIEDSQTGALLGQDDGNASIPATPTSHLPRQRPHLAAEKPKPGDELAPISPELARWIRLRAQDLKLRQSDRQWAVDLVNHLRESLLVFLKSSDEQPYFQSASVLSSGSYYEMVKILNPNEFDMMLKLQSPSRLKMTELDQYHGLFYEVALSRPTRSHIRSFLLDDGLTISASKIISEMHRLVRKFISTYRVPGNSWHWVVNRKRPNSPAVTLSLLEVDNEKQELLSVDVVPALEVPSSQGWPLAARAGPDVDNWLGKKTRRSLTHQTCFFVPKKPPGRNLSEAAKESWRISFSHIEKELIKTHGNKRTCCESSATKCCRKQCFKLLKCLIEGLKQRYPQELDALCSYHGKTAFLHTLSIRAQDSLWTPRQLPACFMYLLRALEGHASSGLLPHFFVPTSNLFAPPTFPRKALVFLIEALEEQRRQWLPLLMPPAPAPPLAVHSHSDSQPQLSPVVQQTPVIQYPVILPPQVVDMKSFAQIFKIVAFVVALIYVFYLL</sequence>
<dbReference type="Proteomes" id="UP001652741">
    <property type="component" value="Chromosome ssa14"/>
</dbReference>
<organism evidence="6 7">
    <name type="scientific">Salmo salar</name>
    <name type="common">Atlantic salmon</name>
    <dbReference type="NCBI Taxonomy" id="8030"/>
    <lineage>
        <taxon>Eukaryota</taxon>
        <taxon>Metazoa</taxon>
        <taxon>Chordata</taxon>
        <taxon>Craniata</taxon>
        <taxon>Vertebrata</taxon>
        <taxon>Euteleostomi</taxon>
        <taxon>Actinopterygii</taxon>
        <taxon>Neopterygii</taxon>
        <taxon>Teleostei</taxon>
        <taxon>Protacanthopterygii</taxon>
        <taxon>Salmoniformes</taxon>
        <taxon>Salmonidae</taxon>
        <taxon>Salmoninae</taxon>
        <taxon>Salmo</taxon>
    </lineage>
</organism>
<dbReference type="InterPro" id="IPR024810">
    <property type="entry name" value="MAB21L/cGLR"/>
</dbReference>
<feature type="compositionally biased region" description="Polar residues" evidence="2">
    <location>
        <begin position="24"/>
        <end position="42"/>
    </location>
</feature>
<accession>A0A1S3M2Y9</accession>
<dbReference type="GO" id="GO:0032481">
    <property type="term" value="P:positive regulation of type I interferon production"/>
    <property type="evidence" value="ECO:0007669"/>
    <property type="project" value="TreeGrafter"/>
</dbReference>
<keyword evidence="3" id="KW-1133">Transmembrane helix</keyword>
<feature type="domain" description="Mab-21-like HhH/H2TH-like" evidence="5">
    <location>
        <begin position="382"/>
        <end position="474"/>
    </location>
</feature>
<feature type="compositionally biased region" description="Basic and acidic residues" evidence="2">
    <location>
        <begin position="99"/>
        <end position="108"/>
    </location>
</feature>
<protein>
    <submittedName>
        <fullName evidence="7 8">Cyclic GMP-AMP synthase-like</fullName>
    </submittedName>
</protein>
<dbReference type="InterPro" id="IPR046906">
    <property type="entry name" value="Mab-21_HhH/H2TH-like"/>
</dbReference>
<proteinExistence type="inferred from homology"/>
<dbReference type="GO" id="GO:0002218">
    <property type="term" value="P:activation of innate immune response"/>
    <property type="evidence" value="ECO:0007669"/>
    <property type="project" value="TreeGrafter"/>
</dbReference>
<feature type="region of interest" description="Disordered" evidence="2">
    <location>
        <begin position="1"/>
        <end position="111"/>
    </location>
</feature>
<dbReference type="GO" id="GO:0002230">
    <property type="term" value="P:positive regulation of defense response to virus by host"/>
    <property type="evidence" value="ECO:0007669"/>
    <property type="project" value="TreeGrafter"/>
</dbReference>
<evidence type="ECO:0000256" key="1">
    <source>
        <dbReference type="ARBA" id="ARBA00008307"/>
    </source>
</evidence>
<dbReference type="PANTHER" id="PTHR10656">
    <property type="entry name" value="CELL FATE DETERMINING PROTEIN MAB21-RELATED"/>
    <property type="match status" value="1"/>
</dbReference>
<evidence type="ECO:0000256" key="3">
    <source>
        <dbReference type="SAM" id="Phobius"/>
    </source>
</evidence>
<dbReference type="RefSeq" id="XP_013997397.2">
    <property type="nucleotide sequence ID" value="XM_014141922.2"/>
</dbReference>
<reference evidence="7 8" key="1">
    <citation type="submission" date="2025-05" db="UniProtKB">
        <authorList>
            <consortium name="RefSeq"/>
        </authorList>
    </citation>
    <scope>IDENTIFICATION</scope>
</reference>
<dbReference type="GO" id="GO:0005634">
    <property type="term" value="C:nucleus"/>
    <property type="evidence" value="ECO:0007669"/>
    <property type="project" value="TreeGrafter"/>
</dbReference>
<keyword evidence="3" id="KW-0812">Transmembrane</keyword>
<dbReference type="Gene3D" id="3.30.460.90">
    <property type="match status" value="1"/>
</dbReference>
<dbReference type="Gene3D" id="1.10.1410.40">
    <property type="match status" value="1"/>
</dbReference>
<dbReference type="GO" id="GO:0035861">
    <property type="term" value="C:site of double-strand break"/>
    <property type="evidence" value="ECO:0007669"/>
    <property type="project" value="TreeGrafter"/>
</dbReference>
<evidence type="ECO:0000313" key="8">
    <source>
        <dbReference type="RefSeq" id="XP_013997397.2"/>
    </source>
</evidence>
<dbReference type="RefSeq" id="XP_013997396.2">
    <property type="nucleotide sequence ID" value="XM_014141921.2"/>
</dbReference>
<evidence type="ECO:0000259" key="5">
    <source>
        <dbReference type="Pfam" id="PF20266"/>
    </source>
</evidence>
<dbReference type="GO" id="GO:2000042">
    <property type="term" value="P:negative regulation of double-strand break repair via homologous recombination"/>
    <property type="evidence" value="ECO:0007669"/>
    <property type="project" value="TreeGrafter"/>
</dbReference>
<evidence type="ECO:0000256" key="2">
    <source>
        <dbReference type="SAM" id="MobiDB-lite"/>
    </source>
</evidence>
<evidence type="ECO:0000313" key="7">
    <source>
        <dbReference type="RefSeq" id="XP_013997396.2"/>
    </source>
</evidence>
<dbReference type="AlphaFoldDB" id="A0A1S3M2Y9"/>
<dbReference type="STRING" id="8030.ENSSSAP00000070010"/>
<dbReference type="PaxDb" id="8030-ENSSSAP00000070010"/>